<comment type="caution">
    <text evidence="2">The sequence shown here is derived from an EMBL/GenBank/DDBJ whole genome shotgun (WGS) entry which is preliminary data.</text>
</comment>
<proteinExistence type="predicted"/>
<evidence type="ECO:0000313" key="2">
    <source>
        <dbReference type="EMBL" id="NVP03251.1"/>
    </source>
</evidence>
<reference evidence="2 3" key="1">
    <citation type="submission" date="2020-06" db="EMBL/GenBank/DDBJ databases">
        <title>Photobacterium damselae subsp. damselae comparative genomics.</title>
        <authorList>
            <person name="Osorio C.R."/>
        </authorList>
    </citation>
    <scope>NUCLEOTIDE SEQUENCE [LARGE SCALE GENOMIC DNA]</scope>
    <source>
        <strain evidence="2 3">TW250/03</strain>
    </source>
</reference>
<evidence type="ECO:0000256" key="1">
    <source>
        <dbReference type="SAM" id="SignalP"/>
    </source>
</evidence>
<dbReference type="Proteomes" id="UP000533429">
    <property type="component" value="Unassembled WGS sequence"/>
</dbReference>
<name>A0A850R8T9_PHODD</name>
<dbReference type="EMBL" id="JABXOR010001544">
    <property type="protein sequence ID" value="NVP03251.1"/>
    <property type="molecule type" value="Genomic_DNA"/>
</dbReference>
<keyword evidence="1" id="KW-0732">Signal</keyword>
<feature type="signal peptide" evidence="1">
    <location>
        <begin position="1"/>
        <end position="22"/>
    </location>
</feature>
<feature type="chain" id="PRO_5032333425" evidence="1">
    <location>
        <begin position="23"/>
        <end position="192"/>
    </location>
</feature>
<accession>A0A850R8T9</accession>
<organism evidence="2 3">
    <name type="scientific">Photobacterium damselae subsp. damselae</name>
    <name type="common">Listonella damsela</name>
    <dbReference type="NCBI Taxonomy" id="85581"/>
    <lineage>
        <taxon>Bacteria</taxon>
        <taxon>Pseudomonadati</taxon>
        <taxon>Pseudomonadota</taxon>
        <taxon>Gammaproteobacteria</taxon>
        <taxon>Vibrionales</taxon>
        <taxon>Vibrionaceae</taxon>
        <taxon>Photobacterium</taxon>
    </lineage>
</organism>
<gene>
    <name evidence="2" type="ORF">HWA77_23885</name>
</gene>
<sequence>MPSFTLLSSLLISLIPISVAQATPVEFQKIPAVMEQFKQAELYRKKSATLGRLPLATEIGKPFPTYVSDNKGGYTLETENVISNNIVIASMPKPIVNNIYNQWLVPKSTWVKTYGELPTETEFKPFQRIKTIKAIKIDDSLLKLLGSQDGKTATIQVSWDPKGMKVYKDGYLADYEYGIAPDEMKANYEKVK</sequence>
<protein>
    <submittedName>
        <fullName evidence="2">Uncharacterized protein</fullName>
    </submittedName>
</protein>
<dbReference type="AlphaFoldDB" id="A0A850R8T9"/>
<evidence type="ECO:0000313" key="3">
    <source>
        <dbReference type="Proteomes" id="UP000533429"/>
    </source>
</evidence>